<evidence type="ECO:0000313" key="5">
    <source>
        <dbReference type="Proteomes" id="UP000216311"/>
    </source>
</evidence>
<dbReference type="GO" id="GO:0003700">
    <property type="term" value="F:DNA-binding transcription factor activity"/>
    <property type="evidence" value="ECO:0007669"/>
    <property type="project" value="InterPro"/>
</dbReference>
<dbReference type="Gene3D" id="1.10.1660.10">
    <property type="match status" value="1"/>
</dbReference>
<dbReference type="FunFam" id="1.10.1660.10:FF:000008">
    <property type="entry name" value="Heat shock transcriptional regulator"/>
    <property type="match status" value="1"/>
</dbReference>
<organism evidence="4 5">
    <name type="scientific">Enemella dayhoffiae</name>
    <dbReference type="NCBI Taxonomy" id="2016507"/>
    <lineage>
        <taxon>Bacteria</taxon>
        <taxon>Bacillati</taxon>
        <taxon>Actinomycetota</taxon>
        <taxon>Actinomycetes</taxon>
        <taxon>Propionibacteriales</taxon>
        <taxon>Propionibacteriaceae</taxon>
        <taxon>Enemella</taxon>
    </lineage>
</organism>
<dbReference type="SMART" id="SM00422">
    <property type="entry name" value="HTH_MERR"/>
    <property type="match status" value="1"/>
</dbReference>
<keyword evidence="2" id="KW-0175">Coiled coil</keyword>
<name>A0A255GV71_9ACTN</name>
<accession>A0A255GV71</accession>
<keyword evidence="1" id="KW-0238">DNA-binding</keyword>
<evidence type="ECO:0000256" key="1">
    <source>
        <dbReference type="ARBA" id="ARBA00023125"/>
    </source>
</evidence>
<feature type="coiled-coil region" evidence="2">
    <location>
        <begin position="86"/>
        <end position="116"/>
    </location>
</feature>
<evidence type="ECO:0000256" key="2">
    <source>
        <dbReference type="SAM" id="Coils"/>
    </source>
</evidence>
<dbReference type="GO" id="GO:0003677">
    <property type="term" value="F:DNA binding"/>
    <property type="evidence" value="ECO:0007669"/>
    <property type="project" value="UniProtKB-KW"/>
</dbReference>
<dbReference type="PROSITE" id="PS50937">
    <property type="entry name" value="HTH_MERR_2"/>
    <property type="match status" value="1"/>
</dbReference>
<keyword evidence="5" id="KW-1185">Reference proteome</keyword>
<dbReference type="Proteomes" id="UP000216311">
    <property type="component" value="Unassembled WGS sequence"/>
</dbReference>
<dbReference type="InterPro" id="IPR009061">
    <property type="entry name" value="DNA-bd_dom_put_sf"/>
</dbReference>
<dbReference type="PANTHER" id="PTHR30204:SF58">
    <property type="entry name" value="HTH-TYPE TRANSCRIPTIONAL REGULATOR YFMP"/>
    <property type="match status" value="1"/>
</dbReference>
<dbReference type="EMBL" id="NMVQ01000043">
    <property type="protein sequence ID" value="OYO18706.1"/>
    <property type="molecule type" value="Genomic_DNA"/>
</dbReference>
<proteinExistence type="predicted"/>
<feature type="domain" description="HTH merR-type" evidence="3">
    <location>
        <begin position="27"/>
        <end position="96"/>
    </location>
</feature>
<dbReference type="RefSeq" id="WP_094364939.1">
    <property type="nucleotide sequence ID" value="NZ_NMVQ01000043.1"/>
</dbReference>
<gene>
    <name evidence="4" type="ORF">CGZ93_14925</name>
</gene>
<evidence type="ECO:0000259" key="3">
    <source>
        <dbReference type="PROSITE" id="PS50937"/>
    </source>
</evidence>
<sequence length="154" mass="17035">MPRASGSGDRGRTPGDGLQVVDRDAPIFVISVAAKLAGMHPQTLRSYDRMGLVQPRRTSGRGRRYSPRDVAKLRLIQRLSQDEGINLQGIRRILELEAELEELREHAAELGELLRMAHAAPAGSRIFTADKAGGVRLTPTGQRYFRQTPRALGR</sequence>
<dbReference type="Pfam" id="PF13411">
    <property type="entry name" value="MerR_1"/>
    <property type="match status" value="1"/>
</dbReference>
<reference evidence="4 5" key="1">
    <citation type="submission" date="2017-07" db="EMBL/GenBank/DDBJ databases">
        <title>Draft whole genome sequences of clinical Proprionibacteriaceae strains.</title>
        <authorList>
            <person name="Bernier A.-M."/>
            <person name="Bernard K."/>
            <person name="Domingo M.-C."/>
        </authorList>
    </citation>
    <scope>NUCLEOTIDE SEQUENCE [LARGE SCALE GENOMIC DNA]</scope>
    <source>
        <strain evidence="4 5">NML 130396</strain>
    </source>
</reference>
<comment type="caution">
    <text evidence="4">The sequence shown here is derived from an EMBL/GenBank/DDBJ whole genome shotgun (WGS) entry which is preliminary data.</text>
</comment>
<dbReference type="InterPro" id="IPR047057">
    <property type="entry name" value="MerR_fam"/>
</dbReference>
<protein>
    <submittedName>
        <fullName evidence="4">MerR family transcriptional regulator</fullName>
    </submittedName>
</protein>
<evidence type="ECO:0000313" key="4">
    <source>
        <dbReference type="EMBL" id="OYO18706.1"/>
    </source>
</evidence>
<dbReference type="OrthoDB" id="5345718at2"/>
<dbReference type="InterPro" id="IPR000551">
    <property type="entry name" value="MerR-type_HTH_dom"/>
</dbReference>
<dbReference type="PANTHER" id="PTHR30204">
    <property type="entry name" value="REDOX-CYCLING DRUG-SENSING TRANSCRIPTIONAL ACTIVATOR SOXR"/>
    <property type="match status" value="1"/>
</dbReference>
<dbReference type="AlphaFoldDB" id="A0A255GV71"/>
<dbReference type="NCBIfam" id="NF047375">
    <property type="entry name" value="HeatShock_HspR"/>
    <property type="match status" value="1"/>
</dbReference>
<dbReference type="SUPFAM" id="SSF46955">
    <property type="entry name" value="Putative DNA-binding domain"/>
    <property type="match status" value="1"/>
</dbReference>